<dbReference type="Pfam" id="PF01738">
    <property type="entry name" value="DLH"/>
    <property type="match status" value="1"/>
</dbReference>
<dbReference type="InterPro" id="IPR002925">
    <property type="entry name" value="Dienelactn_hydro"/>
</dbReference>
<feature type="domain" description="Dienelactone hydrolase" evidence="1">
    <location>
        <begin position="82"/>
        <end position="186"/>
    </location>
</feature>
<dbReference type="Proteomes" id="UP001229346">
    <property type="component" value="Unassembled WGS sequence"/>
</dbReference>
<dbReference type="InterPro" id="IPR050565">
    <property type="entry name" value="LYPA1-2/EST-like"/>
</dbReference>
<reference evidence="2 3" key="1">
    <citation type="submission" date="2023-07" db="EMBL/GenBank/DDBJ databases">
        <title>Sorghum-associated microbial communities from plants grown in Nebraska, USA.</title>
        <authorList>
            <person name="Schachtman D."/>
        </authorList>
    </citation>
    <scope>NUCLEOTIDE SEQUENCE [LARGE SCALE GENOMIC DNA]</scope>
    <source>
        <strain evidence="2 3">CC482</strain>
    </source>
</reference>
<dbReference type="RefSeq" id="WP_307204367.1">
    <property type="nucleotide sequence ID" value="NZ_JAUSSU010000005.1"/>
</dbReference>
<dbReference type="PANTHER" id="PTHR10655:SF17">
    <property type="entry name" value="LYSOPHOSPHOLIPASE-LIKE PROTEIN 1"/>
    <property type="match status" value="1"/>
</dbReference>
<protein>
    <submittedName>
        <fullName evidence="2">Phospholipase/carboxylesterase</fullName>
    </submittedName>
</protein>
<accession>A0ABT9U0U6</accession>
<dbReference type="SUPFAM" id="SSF53474">
    <property type="entry name" value="alpha/beta-Hydrolases"/>
    <property type="match status" value="1"/>
</dbReference>
<name>A0ABT9U0U6_PAEHA</name>
<dbReference type="PANTHER" id="PTHR10655">
    <property type="entry name" value="LYSOPHOSPHOLIPASE-RELATED"/>
    <property type="match status" value="1"/>
</dbReference>
<organism evidence="2 3">
    <name type="scientific">Paenibacillus harenae</name>
    <dbReference type="NCBI Taxonomy" id="306543"/>
    <lineage>
        <taxon>Bacteria</taxon>
        <taxon>Bacillati</taxon>
        <taxon>Bacillota</taxon>
        <taxon>Bacilli</taxon>
        <taxon>Bacillales</taxon>
        <taxon>Paenibacillaceae</taxon>
        <taxon>Paenibacillus</taxon>
    </lineage>
</organism>
<dbReference type="EMBL" id="JAUSSU010000005">
    <property type="protein sequence ID" value="MDQ0113257.1"/>
    <property type="molecule type" value="Genomic_DNA"/>
</dbReference>
<evidence type="ECO:0000313" key="3">
    <source>
        <dbReference type="Proteomes" id="UP001229346"/>
    </source>
</evidence>
<dbReference type="InterPro" id="IPR029058">
    <property type="entry name" value="AB_hydrolase_fold"/>
</dbReference>
<gene>
    <name evidence="2" type="ORF">J2T15_002698</name>
</gene>
<proteinExistence type="predicted"/>
<evidence type="ECO:0000259" key="1">
    <source>
        <dbReference type="Pfam" id="PF01738"/>
    </source>
</evidence>
<dbReference type="Gene3D" id="3.40.50.1820">
    <property type="entry name" value="alpha/beta hydrolase"/>
    <property type="match status" value="1"/>
</dbReference>
<sequence>MKHIYRKGSSPNLATFLLLHGTGGTEYDLLPVAHRISPTSNVLSVRGEVQENGMSRFFKRLAEGVFDEEDLLFRTEELNGFLDHASNQYEFDRQNVVAIGYSNGANIAGSLLFHCKNALRGAILFHPMVPRRGVTLPELSQTPIFIGAGMNDSVSPPHETKELLTLLKGAGASVEVNWEHAGHQLTHSEIDEAADWYSSSFPRNDS</sequence>
<keyword evidence="3" id="KW-1185">Reference proteome</keyword>
<evidence type="ECO:0000313" key="2">
    <source>
        <dbReference type="EMBL" id="MDQ0113257.1"/>
    </source>
</evidence>
<comment type="caution">
    <text evidence="2">The sequence shown here is derived from an EMBL/GenBank/DDBJ whole genome shotgun (WGS) entry which is preliminary data.</text>
</comment>